<gene>
    <name evidence="7" type="ORF">DGMP_35600</name>
</gene>
<name>A0A8D5FZM7_9BACT</name>
<dbReference type="EMBL" id="AP024086">
    <property type="protein sequence ID" value="BCL62867.1"/>
    <property type="molecule type" value="Genomic_DNA"/>
</dbReference>
<evidence type="ECO:0000313" key="8">
    <source>
        <dbReference type="Proteomes" id="UP000826725"/>
    </source>
</evidence>
<dbReference type="GO" id="GO:0033228">
    <property type="term" value="P:cysteine export across plasma membrane"/>
    <property type="evidence" value="ECO:0007669"/>
    <property type="project" value="TreeGrafter"/>
</dbReference>
<comment type="subcellular location">
    <subcellularLocation>
        <location evidence="1">Cell membrane</location>
        <topology evidence="1">Multi-pass membrane protein</topology>
    </subcellularLocation>
</comment>
<dbReference type="InterPro" id="IPR001123">
    <property type="entry name" value="LeuE-type"/>
</dbReference>
<feature type="transmembrane region" description="Helical" evidence="6">
    <location>
        <begin position="6"/>
        <end position="29"/>
    </location>
</feature>
<dbReference type="AlphaFoldDB" id="A0A8D5FZM7"/>
<protein>
    <submittedName>
        <fullName evidence="7">Lysine transporter LysE</fullName>
    </submittedName>
</protein>
<dbReference type="PANTHER" id="PTHR30086">
    <property type="entry name" value="ARGININE EXPORTER PROTEIN ARGO"/>
    <property type="match status" value="1"/>
</dbReference>
<feature type="transmembrane region" description="Helical" evidence="6">
    <location>
        <begin position="41"/>
        <end position="66"/>
    </location>
</feature>
<feature type="transmembrane region" description="Helical" evidence="6">
    <location>
        <begin position="103"/>
        <end position="130"/>
    </location>
</feature>
<keyword evidence="5 6" id="KW-0472">Membrane</keyword>
<feature type="transmembrane region" description="Helical" evidence="6">
    <location>
        <begin position="136"/>
        <end position="154"/>
    </location>
</feature>
<evidence type="ECO:0000256" key="6">
    <source>
        <dbReference type="SAM" id="Phobius"/>
    </source>
</evidence>
<keyword evidence="3 6" id="KW-0812">Transmembrane</keyword>
<dbReference type="Pfam" id="PF01810">
    <property type="entry name" value="LysE"/>
    <property type="match status" value="1"/>
</dbReference>
<feature type="transmembrane region" description="Helical" evidence="6">
    <location>
        <begin position="72"/>
        <end position="91"/>
    </location>
</feature>
<dbReference type="RefSeq" id="WP_228855175.1">
    <property type="nucleotide sequence ID" value="NZ_AP024086.1"/>
</dbReference>
<dbReference type="GO" id="GO:0015171">
    <property type="term" value="F:amino acid transmembrane transporter activity"/>
    <property type="evidence" value="ECO:0007669"/>
    <property type="project" value="TreeGrafter"/>
</dbReference>
<proteinExistence type="predicted"/>
<evidence type="ECO:0000256" key="4">
    <source>
        <dbReference type="ARBA" id="ARBA00022989"/>
    </source>
</evidence>
<evidence type="ECO:0000256" key="3">
    <source>
        <dbReference type="ARBA" id="ARBA00022692"/>
    </source>
</evidence>
<dbReference type="PANTHER" id="PTHR30086:SF20">
    <property type="entry name" value="ARGININE EXPORTER PROTEIN ARGO-RELATED"/>
    <property type="match status" value="1"/>
</dbReference>
<evidence type="ECO:0000313" key="7">
    <source>
        <dbReference type="EMBL" id="BCL62867.1"/>
    </source>
</evidence>
<dbReference type="KEGG" id="dbk:DGMP_35600"/>
<keyword evidence="8" id="KW-1185">Reference proteome</keyword>
<dbReference type="Proteomes" id="UP000826725">
    <property type="component" value="Chromosome"/>
</dbReference>
<sequence>MLDNIVPFILFVIAMTGTPGPGNLTMMAIGQTTGFSSAIPFLLGTAVGCILLDTLVACGLGELLLASPAAALALKVTGLVYIFYLAGKVLFLQLEGKKVTKKFSFFEGFLIHPLSPKSWAMAVVAFSQFMIPEQALLPQVAVFVATFLMGLLVFHSSWCAAGAFIPRLVQSRRTLFFINCIMVVLMVGATVWAMLG</sequence>
<keyword evidence="2" id="KW-1003">Cell membrane</keyword>
<accession>A0A8D5FZM7</accession>
<evidence type="ECO:0000256" key="1">
    <source>
        <dbReference type="ARBA" id="ARBA00004651"/>
    </source>
</evidence>
<keyword evidence="4 6" id="KW-1133">Transmembrane helix</keyword>
<dbReference type="GO" id="GO:0005886">
    <property type="term" value="C:plasma membrane"/>
    <property type="evidence" value="ECO:0007669"/>
    <property type="project" value="UniProtKB-SubCell"/>
</dbReference>
<reference evidence="7" key="1">
    <citation type="submission" date="2020-09" db="EMBL/GenBank/DDBJ databases">
        <title>Desulfogranum mesoprofundum gen. nov., sp. nov., a novel mesophilic, sulfate-reducing chemolithoautotroph isolated from a deep-sea hydrothermal vent chimney in the Suiyo Seamount.</title>
        <authorList>
            <person name="Hashimoto Y."/>
            <person name="Nakagawa S."/>
        </authorList>
    </citation>
    <scope>NUCLEOTIDE SEQUENCE</scope>
    <source>
        <strain evidence="7">KT2</strain>
    </source>
</reference>
<organism evidence="7 8">
    <name type="scientific">Desulfomarina profundi</name>
    <dbReference type="NCBI Taxonomy" id="2772557"/>
    <lineage>
        <taxon>Bacteria</taxon>
        <taxon>Pseudomonadati</taxon>
        <taxon>Thermodesulfobacteriota</taxon>
        <taxon>Desulfobulbia</taxon>
        <taxon>Desulfobulbales</taxon>
        <taxon>Desulfobulbaceae</taxon>
        <taxon>Desulfomarina</taxon>
    </lineage>
</organism>
<evidence type="ECO:0000256" key="2">
    <source>
        <dbReference type="ARBA" id="ARBA00022475"/>
    </source>
</evidence>
<evidence type="ECO:0000256" key="5">
    <source>
        <dbReference type="ARBA" id="ARBA00023136"/>
    </source>
</evidence>
<feature type="transmembrane region" description="Helical" evidence="6">
    <location>
        <begin position="175"/>
        <end position="195"/>
    </location>
</feature>